<sequence length="194" mass="21687">MTSGPVTSLYDFQLSMLHAMCTSAPEQSRKLLAELGATRDEAAAAEKRWWFTSATNKFTRIAEYLDAWGTPDSERTENHGGREIRYAGWDLPFWPGLRLEWMEISGHNALLRNLLRTPGSPRPAVASVADLVPWSCTWAEFHEITLGPTDFVDGFGSIGDVASLKTLDPETGDDCLYWAHFDWGLLQSIEPRPA</sequence>
<keyword evidence="2" id="KW-1185">Reference proteome</keyword>
<organism evidence="1 2">
    <name type="scientific">Nocardia neocaledoniensis</name>
    <dbReference type="NCBI Taxonomy" id="236511"/>
    <lineage>
        <taxon>Bacteria</taxon>
        <taxon>Bacillati</taxon>
        <taxon>Actinomycetota</taxon>
        <taxon>Actinomycetes</taxon>
        <taxon>Mycobacteriales</taxon>
        <taxon>Nocardiaceae</taxon>
        <taxon>Nocardia</taxon>
    </lineage>
</organism>
<name>A0A317NQK1_9NOCA</name>
<accession>A0A317NQK1</accession>
<dbReference type="AlphaFoldDB" id="A0A317NQK1"/>
<dbReference type="RefSeq" id="WP_146229238.1">
    <property type="nucleotide sequence ID" value="NZ_QGTL01000003.1"/>
</dbReference>
<proteinExistence type="predicted"/>
<evidence type="ECO:0000313" key="2">
    <source>
        <dbReference type="Proteomes" id="UP000246410"/>
    </source>
</evidence>
<reference evidence="1 2" key="1">
    <citation type="submission" date="2018-05" db="EMBL/GenBank/DDBJ databases">
        <title>Genomic Encyclopedia of Type Strains, Phase IV (KMG-IV): sequencing the most valuable type-strain genomes for metagenomic binning, comparative biology and taxonomic classification.</title>
        <authorList>
            <person name="Goeker M."/>
        </authorList>
    </citation>
    <scope>NUCLEOTIDE SEQUENCE [LARGE SCALE GENOMIC DNA]</scope>
    <source>
        <strain evidence="1 2">DSM 44717</strain>
    </source>
</reference>
<dbReference type="EMBL" id="QGTL01000003">
    <property type="protein sequence ID" value="PWV77626.1"/>
    <property type="molecule type" value="Genomic_DNA"/>
</dbReference>
<dbReference type="Proteomes" id="UP000246410">
    <property type="component" value="Unassembled WGS sequence"/>
</dbReference>
<evidence type="ECO:0000313" key="1">
    <source>
        <dbReference type="EMBL" id="PWV77626.1"/>
    </source>
</evidence>
<gene>
    <name evidence="1" type="ORF">DFR69_103225</name>
</gene>
<protein>
    <submittedName>
        <fullName evidence="1">Uncharacterized protein</fullName>
    </submittedName>
</protein>
<comment type="caution">
    <text evidence="1">The sequence shown here is derived from an EMBL/GenBank/DDBJ whole genome shotgun (WGS) entry which is preliminary data.</text>
</comment>